<dbReference type="OrthoDB" id="5918597at2759"/>
<dbReference type="InterPro" id="IPR043504">
    <property type="entry name" value="Peptidase_S1_PA_chymotrypsin"/>
</dbReference>
<keyword evidence="2 6" id="KW-0378">Hydrolase</keyword>
<evidence type="ECO:0000259" key="7">
    <source>
        <dbReference type="PROSITE" id="PS50240"/>
    </source>
</evidence>
<accession>A0A2G9S721</accession>
<evidence type="ECO:0000313" key="9">
    <source>
        <dbReference type="Proteomes" id="UP000228934"/>
    </source>
</evidence>
<proteinExistence type="predicted"/>
<dbReference type="SUPFAM" id="SSF50494">
    <property type="entry name" value="Trypsin-like serine proteases"/>
    <property type="match status" value="1"/>
</dbReference>
<evidence type="ECO:0000256" key="4">
    <source>
        <dbReference type="ARBA" id="ARBA00023145"/>
    </source>
</evidence>
<dbReference type="GO" id="GO:0006508">
    <property type="term" value="P:proteolysis"/>
    <property type="evidence" value="ECO:0007669"/>
    <property type="project" value="UniProtKB-KW"/>
</dbReference>
<evidence type="ECO:0000256" key="6">
    <source>
        <dbReference type="RuleBase" id="RU363034"/>
    </source>
</evidence>
<protein>
    <recommendedName>
        <fullName evidence="7">Peptidase S1 domain-containing protein</fullName>
    </recommendedName>
</protein>
<keyword evidence="9" id="KW-1185">Reference proteome</keyword>
<dbReference type="Pfam" id="PF00089">
    <property type="entry name" value="Trypsin"/>
    <property type="match status" value="1"/>
</dbReference>
<gene>
    <name evidence="8" type="ORF">AB205_0201170</name>
</gene>
<keyword evidence="5" id="KW-1015">Disulfide bond</keyword>
<dbReference type="Proteomes" id="UP000228934">
    <property type="component" value="Unassembled WGS sequence"/>
</dbReference>
<dbReference type="SMART" id="SM00020">
    <property type="entry name" value="Tryp_SPc"/>
    <property type="match status" value="1"/>
</dbReference>
<reference evidence="9" key="1">
    <citation type="journal article" date="2017" name="Nat. Commun.">
        <title>The North American bullfrog draft genome provides insight into hormonal regulation of long noncoding RNA.</title>
        <authorList>
            <person name="Hammond S.A."/>
            <person name="Warren R.L."/>
            <person name="Vandervalk B.P."/>
            <person name="Kucuk E."/>
            <person name="Khan H."/>
            <person name="Gibb E.A."/>
            <person name="Pandoh P."/>
            <person name="Kirk H."/>
            <person name="Zhao Y."/>
            <person name="Jones M."/>
            <person name="Mungall A.J."/>
            <person name="Coope R."/>
            <person name="Pleasance S."/>
            <person name="Moore R.A."/>
            <person name="Holt R.A."/>
            <person name="Round J.M."/>
            <person name="Ohora S."/>
            <person name="Walle B.V."/>
            <person name="Veldhoen N."/>
            <person name="Helbing C.C."/>
            <person name="Birol I."/>
        </authorList>
    </citation>
    <scope>NUCLEOTIDE SEQUENCE [LARGE SCALE GENOMIC DNA]</scope>
</reference>
<keyword evidence="1 6" id="KW-0645">Protease</keyword>
<evidence type="ECO:0000256" key="1">
    <source>
        <dbReference type="ARBA" id="ARBA00022670"/>
    </source>
</evidence>
<evidence type="ECO:0000256" key="3">
    <source>
        <dbReference type="ARBA" id="ARBA00022825"/>
    </source>
</evidence>
<dbReference type="InterPro" id="IPR001314">
    <property type="entry name" value="Peptidase_S1A"/>
</dbReference>
<dbReference type="Gene3D" id="2.40.10.10">
    <property type="entry name" value="Trypsin-like serine proteases"/>
    <property type="match status" value="3"/>
</dbReference>
<dbReference type="InterPro" id="IPR018114">
    <property type="entry name" value="TRYPSIN_HIS"/>
</dbReference>
<dbReference type="PROSITE" id="PS00134">
    <property type="entry name" value="TRYPSIN_HIS"/>
    <property type="match status" value="1"/>
</dbReference>
<evidence type="ECO:0000313" key="8">
    <source>
        <dbReference type="EMBL" id="PIO35920.1"/>
    </source>
</evidence>
<dbReference type="InterPro" id="IPR009003">
    <property type="entry name" value="Peptidase_S1_PA"/>
</dbReference>
<feature type="domain" description="Peptidase S1" evidence="7">
    <location>
        <begin position="25"/>
        <end position="252"/>
    </location>
</feature>
<dbReference type="AlphaFoldDB" id="A0A2G9S721"/>
<name>A0A2G9S721_AQUCT</name>
<dbReference type="InterPro" id="IPR033116">
    <property type="entry name" value="TRYPSIN_SER"/>
</dbReference>
<sequence length="254" mass="27034">YNKNVFFSGCGVPTIRPHISDNARIVNGENAVPGSWPWQVSIQNSTRFHFCGGSVINSLWVVTAAHCEVISSDLVVLGAFDLLSNAEPIQVKSVGRFFSHPQYNARTFVNDIALIKLSSPATLNDRVSPVCLAASSDVFNVGERCLTSGWGYTDAATKAKPAKLQQTALPLLTNTQCQRYFGTKIQSSMICAGASGASSCMGDSGGPLVCERNGAWILTGVVSFGLGTCSPSYPGVYARVTSLRSWVDQTVAAN</sequence>
<evidence type="ECO:0000256" key="2">
    <source>
        <dbReference type="ARBA" id="ARBA00022801"/>
    </source>
</evidence>
<dbReference type="CDD" id="cd00190">
    <property type="entry name" value="Tryp_SPc"/>
    <property type="match status" value="1"/>
</dbReference>
<dbReference type="FunFam" id="2.40.10.10:FF:000176">
    <property type="entry name" value="Chymotrypsinogen A"/>
    <property type="match status" value="1"/>
</dbReference>
<dbReference type="PANTHER" id="PTHR24252">
    <property type="entry name" value="ACROSIN-RELATED"/>
    <property type="match status" value="1"/>
</dbReference>
<feature type="non-terminal residue" evidence="8">
    <location>
        <position position="1"/>
    </location>
</feature>
<organism evidence="8 9">
    <name type="scientific">Aquarana catesbeiana</name>
    <name type="common">American bullfrog</name>
    <name type="synonym">Rana catesbeiana</name>
    <dbReference type="NCBI Taxonomy" id="8400"/>
    <lineage>
        <taxon>Eukaryota</taxon>
        <taxon>Metazoa</taxon>
        <taxon>Chordata</taxon>
        <taxon>Craniata</taxon>
        <taxon>Vertebrata</taxon>
        <taxon>Euteleostomi</taxon>
        <taxon>Amphibia</taxon>
        <taxon>Batrachia</taxon>
        <taxon>Anura</taxon>
        <taxon>Neobatrachia</taxon>
        <taxon>Ranoidea</taxon>
        <taxon>Ranidae</taxon>
        <taxon>Aquarana</taxon>
    </lineage>
</organism>
<keyword evidence="3 6" id="KW-0720">Serine protease</keyword>
<dbReference type="InterPro" id="IPR001254">
    <property type="entry name" value="Trypsin_dom"/>
</dbReference>
<keyword evidence="4" id="KW-0865">Zymogen</keyword>
<dbReference type="PROSITE" id="PS00135">
    <property type="entry name" value="TRYPSIN_SER"/>
    <property type="match status" value="1"/>
</dbReference>
<dbReference type="PRINTS" id="PR00722">
    <property type="entry name" value="CHYMOTRYPSIN"/>
</dbReference>
<dbReference type="PROSITE" id="PS50240">
    <property type="entry name" value="TRYPSIN_DOM"/>
    <property type="match status" value="1"/>
</dbReference>
<evidence type="ECO:0000256" key="5">
    <source>
        <dbReference type="ARBA" id="ARBA00023157"/>
    </source>
</evidence>
<dbReference type="PANTHER" id="PTHR24252:SF7">
    <property type="entry name" value="HYALIN"/>
    <property type="match status" value="1"/>
</dbReference>
<dbReference type="FunFam" id="2.40.10.10:FF:000181">
    <property type="entry name" value="Chymotrypsinogen A"/>
    <property type="match status" value="1"/>
</dbReference>
<dbReference type="GO" id="GO:0004252">
    <property type="term" value="F:serine-type endopeptidase activity"/>
    <property type="evidence" value="ECO:0007669"/>
    <property type="project" value="InterPro"/>
</dbReference>
<dbReference type="EMBL" id="KV926019">
    <property type="protein sequence ID" value="PIO35920.1"/>
    <property type="molecule type" value="Genomic_DNA"/>
</dbReference>